<dbReference type="RefSeq" id="WP_230731947.1">
    <property type="nucleotide sequence ID" value="NZ_JAJNDB010000001.1"/>
</dbReference>
<evidence type="ECO:0000313" key="2">
    <source>
        <dbReference type="EMBL" id="MCD2193630.1"/>
    </source>
</evidence>
<gene>
    <name evidence="2" type="ORF">LQ327_09575</name>
</gene>
<keyword evidence="1" id="KW-0732">Signal</keyword>
<evidence type="ECO:0000256" key="1">
    <source>
        <dbReference type="SAM" id="SignalP"/>
    </source>
</evidence>
<keyword evidence="3" id="KW-1185">Reference proteome</keyword>
<accession>A0ABS8P5U5</accession>
<protein>
    <submittedName>
        <fullName evidence="2">LEA type 2 family protein</fullName>
    </submittedName>
</protein>
<evidence type="ECO:0000313" key="3">
    <source>
        <dbReference type="Proteomes" id="UP001199469"/>
    </source>
</evidence>
<proteinExistence type="predicted"/>
<reference evidence="2 3" key="1">
    <citation type="submission" date="2021-11" db="EMBL/GenBank/DDBJ databases">
        <title>Draft genome sequence of Actinomycetospora sp. SF1 isolated from the rhizosphere soil.</title>
        <authorList>
            <person name="Duangmal K."/>
            <person name="Chantavorakit T."/>
        </authorList>
    </citation>
    <scope>NUCLEOTIDE SEQUENCE [LARGE SCALE GENOMIC DNA]</scope>
    <source>
        <strain evidence="2 3">TBRC 5722</strain>
    </source>
</reference>
<sequence>MGGCLAVVLVVWVTGVGNNAAGPADGQVLGLAPLGPPTLYPGSKTTYSVTVRNPNPYPVSVQRISASSSGATANGCAAGTVTSAQIDNPAGGIGPYQTATFPVPVAMSTDADNACQGQSFTLPFRVTLRPTP</sequence>
<dbReference type="EMBL" id="JAJNDB010000001">
    <property type="protein sequence ID" value="MCD2193630.1"/>
    <property type="molecule type" value="Genomic_DNA"/>
</dbReference>
<feature type="chain" id="PRO_5046505097" evidence="1">
    <location>
        <begin position="21"/>
        <end position="132"/>
    </location>
</feature>
<dbReference type="Proteomes" id="UP001199469">
    <property type="component" value="Unassembled WGS sequence"/>
</dbReference>
<feature type="signal peptide" evidence="1">
    <location>
        <begin position="1"/>
        <end position="20"/>
    </location>
</feature>
<comment type="caution">
    <text evidence="2">The sequence shown here is derived from an EMBL/GenBank/DDBJ whole genome shotgun (WGS) entry which is preliminary data.</text>
</comment>
<organism evidence="2 3">
    <name type="scientific">Actinomycetospora endophytica</name>
    <dbReference type="NCBI Taxonomy" id="2291215"/>
    <lineage>
        <taxon>Bacteria</taxon>
        <taxon>Bacillati</taxon>
        <taxon>Actinomycetota</taxon>
        <taxon>Actinomycetes</taxon>
        <taxon>Pseudonocardiales</taxon>
        <taxon>Pseudonocardiaceae</taxon>
        <taxon>Actinomycetospora</taxon>
    </lineage>
</organism>
<name>A0ABS8P5U5_9PSEU</name>